<evidence type="ECO:0000313" key="1">
    <source>
        <dbReference type="EMBL" id="CDR19496.1"/>
    </source>
</evidence>
<proteinExistence type="predicted"/>
<dbReference type="EMBL" id="LK024544">
    <property type="protein sequence ID" value="CDR19496.1"/>
    <property type="molecule type" value="Genomic_DNA"/>
</dbReference>
<dbReference type="SUPFAM" id="SSF52540">
    <property type="entry name" value="P-loop containing nucleoside triphosphate hydrolases"/>
    <property type="match status" value="1"/>
</dbReference>
<sequence>MNLKAPYAGLRDNLLLTKTGEVWAYYRVRSESISTANYDAKEESKKRMRYFLESIKGYQDFHFEMYDHDLDLRNKFKEISKDFDDEAFNVAEYYSKETIDVLEQELQMITHNSFVMGVKIRELADDAVTLKEILKSTLSDTAERIVSNFGFDVNLDDKILDKYKTFERDLADSFLGIGGERLTENELAYIIRKPFISNATHDVQEESSRRAITDIYNAVIDPTRLSVLEVANDNEKFYTTTVVVDDFPLDMEYTHLFEKAQNMPFPVECHVKAKIINNEKVKKKFDRAKINHKQQAKEKQDTGDSASEDVQDNLFVLNQMEREVTGSGVFIEWVFMFVIKSDDYRDCKRKAKRLMKRLKETQIYAVNPLADQLQLFYQCLHGNDLFINKYWLQRTTATGIAENLFGVSQSLGTKTGFYIGRIDKFIRSVSREEAVASSRDIILFSLLLAAKGIKGAVSDSPHVLITGQTGKGKSFLAKLLWIYTSFFKGQMLYWDPKSEFAEWFDRVTESKEMQQKYPLFINHLKTFKYVTLNYEDSTNYGCLDPIVFLDGIEANEMLKSVFDEIKSFENYHHIETAIYQAISDTVEERENGKKVGSLNVIEKLQNNEDEHVKNAGDLLFEKTQNNILKLVFSDGTNPALNIQEKATILQVKGLDMPKADDDTSSYSTSEKNGITLMLLIGKFLEKFGSRRDVQTTIFIDEGWAFSASRQGKKVGKRIKRTGRSENNSLVFITQSVKDKADDDGGNFGCHFAFDEKDEREDILKSLGLEYSKESPENMEMLKDLKKGQCIFSDFYGRVGKMVVHCPFEEMTEAFRTQEDSASSKAEEKFAM</sequence>
<dbReference type="AlphaFoldDB" id="A0A068W8V7"/>
<dbReference type="Gene3D" id="3.40.50.300">
    <property type="entry name" value="P-loop containing nucleotide triphosphate hydrolases"/>
    <property type="match status" value="1"/>
</dbReference>
<protein>
    <recommendedName>
        <fullName evidence="2">DUF87 domain-containing protein</fullName>
    </recommendedName>
</protein>
<dbReference type="Pfam" id="PF12846">
    <property type="entry name" value="AAA_10"/>
    <property type="match status" value="1"/>
</dbReference>
<evidence type="ECO:0008006" key="2">
    <source>
        <dbReference type="Google" id="ProtNLM"/>
    </source>
</evidence>
<accession>A0A068W8V7</accession>
<dbReference type="InterPro" id="IPR016628">
    <property type="entry name" value="ATPase_SAG2001_prd"/>
</dbReference>
<dbReference type="PIRSF" id="PIRSF015040">
    <property type="entry name" value="ATPase_SAG2001_prd"/>
    <property type="match status" value="1"/>
</dbReference>
<organism evidence="1">
    <name type="scientific">Staphylococcus aureus</name>
    <dbReference type="NCBI Taxonomy" id="1280"/>
    <lineage>
        <taxon>Bacteria</taxon>
        <taxon>Bacillati</taxon>
        <taxon>Bacillota</taxon>
        <taxon>Bacilli</taxon>
        <taxon>Bacillales</taxon>
        <taxon>Staphylococcaceae</taxon>
        <taxon>Staphylococcus</taxon>
    </lineage>
</organism>
<dbReference type="PANTHER" id="PTHR30121:SF6">
    <property type="entry name" value="SLR6007 PROTEIN"/>
    <property type="match status" value="1"/>
</dbReference>
<reference evidence="1" key="1">
    <citation type="submission" date="2014-04" db="EMBL/GenBank/DDBJ databases">
        <authorList>
            <person name="Harrison E."/>
        </authorList>
    </citation>
    <scope>NUCLEOTIDE SEQUENCE</scope>
    <source>
        <strain evidence="1">ZTA09/03698-9ST</strain>
    </source>
</reference>
<reference evidence="1" key="2">
    <citation type="submission" date="2014-06" db="EMBL/GenBank/DDBJ databases">
        <title>Detection of mecC-MRSA isolates in river water: a potential role for water in the environmental dissemination.</title>
        <authorList>
            <person name="Porrero M.C."/>
            <person name="Harrison E.M."/>
            <person name="Fernandez-Garayzabal J.F."/>
            <person name="Paterson G.K."/>
            <person name="Diez-Guerrir A."/>
            <person name="Holmes M.A."/>
            <person name="Dominguez L."/>
        </authorList>
    </citation>
    <scope>NUCLEOTIDE SEQUENCE</scope>
    <source>
        <strain evidence="1">ZTA09/03698-9ST</strain>
    </source>
</reference>
<dbReference type="PANTHER" id="PTHR30121">
    <property type="entry name" value="UNCHARACTERIZED PROTEIN YJGR-RELATED"/>
    <property type="match status" value="1"/>
</dbReference>
<dbReference type="InterPro" id="IPR051162">
    <property type="entry name" value="T4SS_component"/>
</dbReference>
<dbReference type="InterPro" id="IPR027417">
    <property type="entry name" value="P-loop_NTPase"/>
</dbReference>
<name>A0A068W8V7_STAAU</name>